<evidence type="ECO:0000259" key="1">
    <source>
        <dbReference type="Pfam" id="PF12697"/>
    </source>
</evidence>
<name>A0ABW2EVP4_9GAMM</name>
<dbReference type="EMBL" id="JBHSZP010000018">
    <property type="protein sequence ID" value="MFC7090085.1"/>
    <property type="molecule type" value="Genomic_DNA"/>
</dbReference>
<dbReference type="Pfam" id="PF12697">
    <property type="entry name" value="Abhydrolase_6"/>
    <property type="match status" value="1"/>
</dbReference>
<evidence type="ECO:0000313" key="2">
    <source>
        <dbReference type="EMBL" id="MFC7090085.1"/>
    </source>
</evidence>
<feature type="domain" description="AB hydrolase-1" evidence="1">
    <location>
        <begin position="4"/>
        <end position="221"/>
    </location>
</feature>
<comment type="caution">
    <text evidence="2">The sequence shown here is derived from an EMBL/GenBank/DDBJ whole genome shotgun (WGS) entry which is preliminary data.</text>
</comment>
<organism evidence="2 3">
    <name type="scientific">Halomonas salifodinae</name>
    <dbReference type="NCBI Taxonomy" id="438745"/>
    <lineage>
        <taxon>Bacteria</taxon>
        <taxon>Pseudomonadati</taxon>
        <taxon>Pseudomonadota</taxon>
        <taxon>Gammaproteobacteria</taxon>
        <taxon>Oceanospirillales</taxon>
        <taxon>Halomonadaceae</taxon>
        <taxon>Halomonas</taxon>
    </lineage>
</organism>
<dbReference type="GO" id="GO:0016787">
    <property type="term" value="F:hydrolase activity"/>
    <property type="evidence" value="ECO:0007669"/>
    <property type="project" value="UniProtKB-KW"/>
</dbReference>
<keyword evidence="3" id="KW-1185">Reference proteome</keyword>
<dbReference type="PANTHER" id="PTHR43194:SF5">
    <property type="entry name" value="PIMELOYL-[ACYL-CARRIER PROTEIN] METHYL ESTER ESTERASE"/>
    <property type="match status" value="1"/>
</dbReference>
<dbReference type="SUPFAM" id="SSF53474">
    <property type="entry name" value="alpha/beta-Hydrolases"/>
    <property type="match status" value="1"/>
</dbReference>
<dbReference type="Gene3D" id="3.40.50.1820">
    <property type="entry name" value="alpha/beta hydrolase"/>
    <property type="match status" value="1"/>
</dbReference>
<dbReference type="InterPro" id="IPR029058">
    <property type="entry name" value="AB_hydrolase_fold"/>
</dbReference>
<dbReference type="Proteomes" id="UP001596411">
    <property type="component" value="Unassembled WGS sequence"/>
</dbReference>
<dbReference type="RefSeq" id="WP_346063559.1">
    <property type="nucleotide sequence ID" value="NZ_BAAADR010000018.1"/>
</dbReference>
<keyword evidence="2" id="KW-0378">Hydrolase</keyword>
<proteinExistence type="predicted"/>
<gene>
    <name evidence="2" type="ORF">ACFQH5_11070</name>
</gene>
<dbReference type="InterPro" id="IPR050228">
    <property type="entry name" value="Carboxylesterase_BioH"/>
</dbReference>
<reference evidence="3" key="1">
    <citation type="journal article" date="2019" name="Int. J. Syst. Evol. Microbiol.">
        <title>The Global Catalogue of Microorganisms (GCM) 10K type strain sequencing project: providing services to taxonomists for standard genome sequencing and annotation.</title>
        <authorList>
            <consortium name="The Broad Institute Genomics Platform"/>
            <consortium name="The Broad Institute Genome Sequencing Center for Infectious Disease"/>
            <person name="Wu L."/>
            <person name="Ma J."/>
        </authorList>
    </citation>
    <scope>NUCLEOTIDE SEQUENCE [LARGE SCALE GENOMIC DNA]</scope>
    <source>
        <strain evidence="3">CGMCC 1.13666</strain>
    </source>
</reference>
<dbReference type="PANTHER" id="PTHR43194">
    <property type="entry name" value="HYDROLASE ALPHA/BETA FOLD FAMILY"/>
    <property type="match status" value="1"/>
</dbReference>
<accession>A0ABW2EVP4</accession>
<dbReference type="InterPro" id="IPR000073">
    <property type="entry name" value="AB_hydrolase_1"/>
</dbReference>
<protein>
    <submittedName>
        <fullName evidence="2">Alpha/beta fold hydrolase</fullName>
    </submittedName>
</protein>
<evidence type="ECO:0000313" key="3">
    <source>
        <dbReference type="Proteomes" id="UP001596411"/>
    </source>
</evidence>
<sequence>MSRLVLLSGWGCDARIWDPLAPHWSAGVEVSTPDWPGYGDAAPLATPDALDKLAAAMTPALPGEALWVGWSLGGLLAAALLEHLPPPRGLVLLGCAPRFTLGPVSPEELAGFRRAFARDPHATWRHFLRHQLGGEPAPRQAHVRLRDLLGETPPASLATLEAGLAQLAQLDIGAILAAPPCPIRRLRGARDPLLPAAQPDETLLEEAGHCPQLSRPAALARHLEALLEELSGERLA</sequence>